<dbReference type="Pfam" id="PF00990">
    <property type="entry name" value="GGDEF"/>
    <property type="match status" value="1"/>
</dbReference>
<dbReference type="Proteomes" id="UP000236724">
    <property type="component" value="Unassembled WGS sequence"/>
</dbReference>
<evidence type="ECO:0000256" key="1">
    <source>
        <dbReference type="SAM" id="Phobius"/>
    </source>
</evidence>
<feature type="transmembrane region" description="Helical" evidence="1">
    <location>
        <begin position="193"/>
        <end position="210"/>
    </location>
</feature>
<dbReference type="EMBL" id="FMSV02000483">
    <property type="protein sequence ID" value="SEH06369.1"/>
    <property type="molecule type" value="Genomic_DNA"/>
</dbReference>
<organism evidence="3 4">
    <name type="scientific">Candidatus Venteria ishoeyi</name>
    <dbReference type="NCBI Taxonomy" id="1899563"/>
    <lineage>
        <taxon>Bacteria</taxon>
        <taxon>Pseudomonadati</taxon>
        <taxon>Pseudomonadota</taxon>
        <taxon>Gammaproteobacteria</taxon>
        <taxon>Thiotrichales</taxon>
        <taxon>Thiotrichaceae</taxon>
        <taxon>Venteria</taxon>
    </lineage>
</organism>
<dbReference type="SUPFAM" id="SSF55073">
    <property type="entry name" value="Nucleotide cyclase"/>
    <property type="match status" value="1"/>
</dbReference>
<proteinExistence type="predicted"/>
<feature type="transmembrane region" description="Helical" evidence="1">
    <location>
        <begin position="121"/>
        <end position="143"/>
    </location>
</feature>
<reference evidence="3 4" key="1">
    <citation type="submission" date="2016-10" db="EMBL/GenBank/DDBJ databases">
        <authorList>
            <person name="de Groot N.N."/>
        </authorList>
    </citation>
    <scope>NUCLEOTIDE SEQUENCE [LARGE SCALE GENOMIC DNA]</scope>
    <source>
        <strain evidence="3">MBHS1</strain>
    </source>
</reference>
<dbReference type="Gene3D" id="3.30.70.270">
    <property type="match status" value="1"/>
</dbReference>
<keyword evidence="1" id="KW-1133">Transmembrane helix</keyword>
<dbReference type="InterPro" id="IPR029787">
    <property type="entry name" value="Nucleotide_cyclase"/>
</dbReference>
<feature type="domain" description="GGDEF" evidence="2">
    <location>
        <begin position="282"/>
        <end position="389"/>
    </location>
</feature>
<name>A0A1H6FAP7_9GAMM</name>
<feature type="transmembrane region" description="Helical" evidence="1">
    <location>
        <begin position="56"/>
        <end position="76"/>
    </location>
</feature>
<keyword evidence="1" id="KW-0472">Membrane</keyword>
<protein>
    <submittedName>
        <fullName evidence="3">GGDEF domain protein</fullName>
    </submittedName>
</protein>
<evidence type="ECO:0000259" key="2">
    <source>
        <dbReference type="PROSITE" id="PS50887"/>
    </source>
</evidence>
<dbReference type="PROSITE" id="PS50887">
    <property type="entry name" value="GGDEF"/>
    <property type="match status" value="1"/>
</dbReference>
<accession>A0A1H6FAP7</accession>
<keyword evidence="4" id="KW-1185">Reference proteome</keyword>
<dbReference type="AlphaFoldDB" id="A0A1H6FAP7"/>
<sequence length="389" mass="44268">MYIAMFDLRGSQNIYLLDIFGDLYQKYLHHILLARTTMLLFLGIWVLSGTRNLQDFLYYSSLLSLMLGLGLAYFLFRDATNRFRWNPLYALIALDALLLAVILLYRPYATEPLLVHLNGQAFLYYFALLGWSVLSYSPVITAWATLCSVFFWNLGVALFLSAPYVVTLVPVGAEHDMMMASNSGYWNVGLQQSILMLAIGGMLSFALWQLREQLGRQIISEREFHEILLQENKQIQHEQEHQSETPRSLGDYIDTVTGLGTRLAFQRDSEQFTKVFAEGRLIDLTIAFINLEGAEKLLQERGQESYDEMIRAFAIAARKQFRSSDMAYRLKTDQFALLAPGATRANSVRLQTLLENIMKYVNAQGFPEIQGKMGLSTLEEAEQKAADAP</sequence>
<evidence type="ECO:0000313" key="4">
    <source>
        <dbReference type="Proteomes" id="UP000236724"/>
    </source>
</evidence>
<dbReference type="InterPro" id="IPR043128">
    <property type="entry name" value="Rev_trsase/Diguanyl_cyclase"/>
</dbReference>
<feature type="transmembrane region" description="Helical" evidence="1">
    <location>
        <begin position="150"/>
        <end position="173"/>
    </location>
</feature>
<keyword evidence="1" id="KW-0812">Transmembrane</keyword>
<dbReference type="InterPro" id="IPR000160">
    <property type="entry name" value="GGDEF_dom"/>
</dbReference>
<gene>
    <name evidence="3" type="ORF">MBHS_02230</name>
</gene>
<feature type="transmembrane region" description="Helical" evidence="1">
    <location>
        <begin position="32"/>
        <end position="50"/>
    </location>
</feature>
<feature type="transmembrane region" description="Helical" evidence="1">
    <location>
        <begin position="88"/>
        <end position="109"/>
    </location>
</feature>
<evidence type="ECO:0000313" key="3">
    <source>
        <dbReference type="EMBL" id="SEH06369.1"/>
    </source>
</evidence>